<evidence type="ECO:0000256" key="2">
    <source>
        <dbReference type="ARBA" id="ARBA00022771"/>
    </source>
</evidence>
<evidence type="ECO:0000256" key="3">
    <source>
        <dbReference type="ARBA" id="ARBA00022833"/>
    </source>
</evidence>
<dbReference type="GO" id="GO:0008270">
    <property type="term" value="F:zinc ion binding"/>
    <property type="evidence" value="ECO:0007669"/>
    <property type="project" value="UniProtKB-KW"/>
</dbReference>
<dbReference type="Pfam" id="PF10551">
    <property type="entry name" value="MULE"/>
    <property type="match status" value="1"/>
</dbReference>
<keyword evidence="3" id="KW-0862">Zinc</keyword>
<protein>
    <recommendedName>
        <fullName evidence="6">SWIM-type domain-containing protein</fullName>
    </recommendedName>
</protein>
<evidence type="ECO:0000256" key="4">
    <source>
        <dbReference type="PROSITE-ProRule" id="PRU00325"/>
    </source>
</evidence>
<dbReference type="Gene3D" id="3.30.70.270">
    <property type="match status" value="2"/>
</dbReference>
<dbReference type="InterPro" id="IPR005162">
    <property type="entry name" value="Retrotrans_gag_dom"/>
</dbReference>
<reference evidence="7" key="1">
    <citation type="journal article" date="2019" name="Sci. Rep.">
        <title>Draft genome of Tanacetum cinerariifolium, the natural source of mosquito coil.</title>
        <authorList>
            <person name="Yamashiro T."/>
            <person name="Shiraishi A."/>
            <person name="Satake H."/>
            <person name="Nakayama K."/>
        </authorList>
    </citation>
    <scope>NUCLEOTIDE SEQUENCE</scope>
</reference>
<gene>
    <name evidence="7" type="ORF">Tci_025931</name>
</gene>
<dbReference type="InterPro" id="IPR041577">
    <property type="entry name" value="RT_RNaseH_2"/>
</dbReference>
<evidence type="ECO:0000259" key="6">
    <source>
        <dbReference type="PROSITE" id="PS50966"/>
    </source>
</evidence>
<feature type="region of interest" description="Disordered" evidence="5">
    <location>
        <begin position="885"/>
        <end position="910"/>
    </location>
</feature>
<comment type="caution">
    <text evidence="7">The sequence shown here is derived from an EMBL/GenBank/DDBJ whole genome shotgun (WGS) entry which is preliminary data.</text>
</comment>
<feature type="compositionally biased region" description="Pro residues" evidence="5">
    <location>
        <begin position="313"/>
        <end position="338"/>
    </location>
</feature>
<organism evidence="7">
    <name type="scientific">Tanacetum cinerariifolium</name>
    <name type="common">Dalmatian daisy</name>
    <name type="synonym">Chrysanthemum cinerariifolium</name>
    <dbReference type="NCBI Taxonomy" id="118510"/>
    <lineage>
        <taxon>Eukaryota</taxon>
        <taxon>Viridiplantae</taxon>
        <taxon>Streptophyta</taxon>
        <taxon>Embryophyta</taxon>
        <taxon>Tracheophyta</taxon>
        <taxon>Spermatophyta</taxon>
        <taxon>Magnoliopsida</taxon>
        <taxon>eudicotyledons</taxon>
        <taxon>Gunneridae</taxon>
        <taxon>Pentapetalae</taxon>
        <taxon>asterids</taxon>
        <taxon>campanulids</taxon>
        <taxon>Asterales</taxon>
        <taxon>Asteraceae</taxon>
        <taxon>Asteroideae</taxon>
        <taxon>Anthemideae</taxon>
        <taxon>Anthemidinae</taxon>
        <taxon>Tanacetum</taxon>
    </lineage>
</organism>
<dbReference type="EMBL" id="BKCJ010003254">
    <property type="protein sequence ID" value="GEU53953.1"/>
    <property type="molecule type" value="Genomic_DNA"/>
</dbReference>
<feature type="compositionally biased region" description="Basic and acidic residues" evidence="5">
    <location>
        <begin position="225"/>
        <end position="236"/>
    </location>
</feature>
<dbReference type="Pfam" id="PF26130">
    <property type="entry name" value="PB1-like"/>
    <property type="match status" value="1"/>
</dbReference>
<keyword evidence="1" id="KW-0479">Metal-binding</keyword>
<dbReference type="PANTHER" id="PTHR31973">
    <property type="entry name" value="POLYPROTEIN, PUTATIVE-RELATED"/>
    <property type="match status" value="1"/>
</dbReference>
<evidence type="ECO:0000256" key="5">
    <source>
        <dbReference type="SAM" id="MobiDB-lite"/>
    </source>
</evidence>
<dbReference type="SMART" id="SM00575">
    <property type="entry name" value="ZnF_PMZ"/>
    <property type="match status" value="1"/>
</dbReference>
<dbReference type="Pfam" id="PF03732">
    <property type="entry name" value="Retrotrans_gag"/>
    <property type="match status" value="1"/>
</dbReference>
<feature type="region of interest" description="Disordered" evidence="5">
    <location>
        <begin position="1548"/>
        <end position="1619"/>
    </location>
</feature>
<dbReference type="Pfam" id="PF04434">
    <property type="entry name" value="SWIM"/>
    <property type="match status" value="1"/>
</dbReference>
<feature type="compositionally biased region" description="Acidic residues" evidence="5">
    <location>
        <begin position="237"/>
        <end position="251"/>
    </location>
</feature>
<feature type="region of interest" description="Disordered" evidence="5">
    <location>
        <begin position="313"/>
        <end position="423"/>
    </location>
</feature>
<feature type="region of interest" description="Disordered" evidence="5">
    <location>
        <begin position="225"/>
        <end position="267"/>
    </location>
</feature>
<dbReference type="InterPro" id="IPR006564">
    <property type="entry name" value="Znf_PMZ"/>
</dbReference>
<dbReference type="InterPro" id="IPR043502">
    <property type="entry name" value="DNA/RNA_pol_sf"/>
</dbReference>
<feature type="region of interest" description="Disordered" evidence="5">
    <location>
        <begin position="719"/>
        <end position="738"/>
    </location>
</feature>
<dbReference type="InterPro" id="IPR058594">
    <property type="entry name" value="PB1-like_dom_pln"/>
</dbReference>
<proteinExistence type="predicted"/>
<dbReference type="SUPFAM" id="SSF56672">
    <property type="entry name" value="DNA/RNA polymerases"/>
    <property type="match status" value="1"/>
</dbReference>
<feature type="compositionally biased region" description="Polar residues" evidence="5">
    <location>
        <begin position="1597"/>
        <end position="1619"/>
    </location>
</feature>
<feature type="compositionally biased region" description="Acidic residues" evidence="5">
    <location>
        <begin position="372"/>
        <end position="408"/>
    </location>
</feature>
<sequence length="1619" mass="182802">MATTCEADEPVVGHMSHHSAVFALLINGSYSYATEHNMRFWKLRVSRKVQGSNRVICSHGKVNGVRSLCMVPQDLLDTRTRFYIGGQVSLVNVVDIDEFCLHDLKDMVVKLGYGVENLMYCHFLIPSLGLDYGLHSLNVDADVLEMSKYVKDYKIILVYVEHGSSNVDTSMFYRSPDLNRNVKKKRTSSVARPIIVESVVDPFDSLDEILADDFSFGKYKEVEVEADTESKEKESDTEGNDTSDSDSEDLDYDPKHDDDDENIFMSDASPVVTYTSVYTASEPWRYYGEDSAETGPPRVIVYGYNGLPIQPVAPPSPDYIPGPEHPPSPDYVPGPKHLPSPVEIPYVANSDPKKDPEEDTKDDQADYPADGGDSDDEPSDDDDDDDIDDEDLEDEPFEDEEDDEEEEEHLAPADPSTVSIVDPVLPTGDAEALEADEPTHAPGSPIIIPLSQTRLSRAWKTVRPEPPMSASIKACIARHVALPSPPLLVPSPPLPLPSPLTTSSTDTGAPLGYRAARIRMRALLPSTSRRTDTPEADMPPRKRACLTTPALGFEIGESSTAGAARQPGPTESDLRRYRVEQAVYRITDMWDEIVDTLMEIAPTTFEGVNERVKNLDTTVKQRTYEFEIRFEEAQDDQAMYAREAWAFFMDMSSAITAHVRTLEIQVATLIAQTSSLQTQLTTALERIEILEARDPEPQEGPAEAGSSCVATALAECDADRSKNGDNNNDSGIGGRRQMTTPRECTYTNFLKCQPMSFQGTGSALTWWNSHMRGVGQDVAYAMPWAVLKRMITDKYCPRGEIQNLESEYWNLKVKGLDLLNYNHRFQELALMCDRMFPEESVKVERYIGGLPDMIHGSVKASKPQSMQEAIEFASEMIDKKMLTHTERQAEHKRKFNDTSRNNQHQQQPIKKNNVARAYIAGPGDKKPYGGTKPLCRKCNYHHDGPCAPNSLIDIIPTTLDHGYDAELADDRIIWVNTLIRGCTLNFLNHPFNIDLMPVEMGSFDVIIGMDWLVKYHVVIACDEKLVRVSFGAEILIFMRKQEHEEHLKLILKLFKKEQLYAKFSKCEFWIPKVQFLGHVIHSQGLAGYYRRFIEGFSKIAKSMTKLTQNKVKFNWGDKQEAVFQVIKQKLCSAPILALSEESKDFTVYCDASIKGLGAVLMQKEKERHLPLVEFSYDNSYHASIKVAPFEVLYGQKCRSSVCWAEVEDTQLIGLELIHETTEKIVQIKQRMQAARDRQKSYADVRSKPLEFQVLAKVGTVAYRLELLEQLSRVHIMFHVSNLKKCLFDEPLAISLDEVHIDDKLRFVEEPVEVMDHEVKRLNIVEAESKASWCWFLNLLREDLSIEANFNYTFIFDGKKVLIQAIASVFPSAEDRYCVRHIHENMKSQFKGGVYKEMLWNTAKATSEDKFKKKMGRAKCDLPINNICEVFNRQLVDGGDQPIITCLEYIVEYSMKRIVATEYNVQWNGGFLYQVTGPYKDQCVVNMDRRMCSCRKWELTEIPCKHIMAAIYNMLENSVANPCNGRDMWPVVKFRTVIIPCLYKPLVSRPPKKRKKSNDEIESQSASSGKLSKKGKRVSYGKFSTVGHNRKDYRCQGAGSSQAGARKVSSQVAGSSKVSG</sequence>
<evidence type="ECO:0000256" key="1">
    <source>
        <dbReference type="ARBA" id="ARBA00022723"/>
    </source>
</evidence>
<feature type="compositionally biased region" description="Polar residues" evidence="5">
    <location>
        <begin position="898"/>
        <end position="910"/>
    </location>
</feature>
<dbReference type="Pfam" id="PF08284">
    <property type="entry name" value="RVP_2"/>
    <property type="match status" value="1"/>
</dbReference>
<dbReference type="InterPro" id="IPR043128">
    <property type="entry name" value="Rev_trsase/Diguanyl_cyclase"/>
</dbReference>
<keyword evidence="2 4" id="KW-0863">Zinc-finger</keyword>
<dbReference type="CDD" id="cd00303">
    <property type="entry name" value="retropepsin_like"/>
    <property type="match status" value="1"/>
</dbReference>
<evidence type="ECO:0000313" key="7">
    <source>
        <dbReference type="EMBL" id="GEU53953.1"/>
    </source>
</evidence>
<dbReference type="Pfam" id="PF24626">
    <property type="entry name" value="SH3_Tf2-1"/>
    <property type="match status" value="1"/>
</dbReference>
<dbReference type="InterPro" id="IPR018289">
    <property type="entry name" value="MULE_transposase_dom"/>
</dbReference>
<dbReference type="InterPro" id="IPR056924">
    <property type="entry name" value="SH3_Tf2-1"/>
</dbReference>
<dbReference type="PANTHER" id="PTHR31973:SF190">
    <property type="entry name" value="MULE TRANSPOSASE DOMAIN-CONTAINING PROTEIN"/>
    <property type="match status" value="1"/>
</dbReference>
<accession>A0A6L2KWC2</accession>
<dbReference type="InterPro" id="IPR007527">
    <property type="entry name" value="Znf_SWIM"/>
</dbReference>
<dbReference type="Pfam" id="PF17919">
    <property type="entry name" value="RT_RNaseH_2"/>
    <property type="match status" value="1"/>
</dbReference>
<dbReference type="PROSITE" id="PS50966">
    <property type="entry name" value="ZF_SWIM"/>
    <property type="match status" value="1"/>
</dbReference>
<feature type="domain" description="SWIM-type" evidence="6">
    <location>
        <begin position="1472"/>
        <end position="1514"/>
    </location>
</feature>
<name>A0A6L2KWC2_TANCI</name>